<organism evidence="2 3">
    <name type="scientific">Caerostris darwini</name>
    <dbReference type="NCBI Taxonomy" id="1538125"/>
    <lineage>
        <taxon>Eukaryota</taxon>
        <taxon>Metazoa</taxon>
        <taxon>Ecdysozoa</taxon>
        <taxon>Arthropoda</taxon>
        <taxon>Chelicerata</taxon>
        <taxon>Arachnida</taxon>
        <taxon>Araneae</taxon>
        <taxon>Araneomorphae</taxon>
        <taxon>Entelegynae</taxon>
        <taxon>Araneoidea</taxon>
        <taxon>Araneidae</taxon>
        <taxon>Caerostris</taxon>
    </lineage>
</organism>
<comment type="caution">
    <text evidence="2">The sequence shown here is derived from an EMBL/GenBank/DDBJ whole genome shotgun (WGS) entry which is preliminary data.</text>
</comment>
<feature type="transmembrane region" description="Helical" evidence="1">
    <location>
        <begin position="67"/>
        <end position="86"/>
    </location>
</feature>
<dbReference type="EMBL" id="BPLQ01001994">
    <property type="protein sequence ID" value="GIX87374.1"/>
    <property type="molecule type" value="Genomic_DNA"/>
</dbReference>
<dbReference type="Proteomes" id="UP001054837">
    <property type="component" value="Unassembled WGS sequence"/>
</dbReference>
<evidence type="ECO:0000256" key="1">
    <source>
        <dbReference type="SAM" id="Phobius"/>
    </source>
</evidence>
<dbReference type="AlphaFoldDB" id="A0AAV4NUS7"/>
<reference evidence="2 3" key="1">
    <citation type="submission" date="2021-06" db="EMBL/GenBank/DDBJ databases">
        <title>Caerostris darwini draft genome.</title>
        <authorList>
            <person name="Kono N."/>
            <person name="Arakawa K."/>
        </authorList>
    </citation>
    <scope>NUCLEOTIDE SEQUENCE [LARGE SCALE GENOMIC DNA]</scope>
</reference>
<sequence>MAAHSLRQRVGFYEANHTMTDCASSGKRAKSFNCHGCCYSISLKDLRHFQKTDRALPNLINRLSETVFSFPGFYVLLSGGAVWLFGEQNGRGLSDYELMAA</sequence>
<accession>A0AAV4NUS7</accession>
<evidence type="ECO:0000313" key="2">
    <source>
        <dbReference type="EMBL" id="GIX87374.1"/>
    </source>
</evidence>
<keyword evidence="1" id="KW-0812">Transmembrane</keyword>
<keyword evidence="3" id="KW-1185">Reference proteome</keyword>
<evidence type="ECO:0000313" key="3">
    <source>
        <dbReference type="Proteomes" id="UP001054837"/>
    </source>
</evidence>
<gene>
    <name evidence="2" type="ORF">CDAR_261121</name>
</gene>
<keyword evidence="1" id="KW-1133">Transmembrane helix</keyword>
<keyword evidence="1" id="KW-0472">Membrane</keyword>
<proteinExistence type="predicted"/>
<name>A0AAV4NUS7_9ARAC</name>
<protein>
    <submittedName>
        <fullName evidence="2">Uncharacterized protein</fullName>
    </submittedName>
</protein>